<evidence type="ECO:0000259" key="2">
    <source>
        <dbReference type="PROSITE" id="PS51025"/>
    </source>
</evidence>
<dbReference type="PANTHER" id="PTHR18806">
    <property type="entry name" value="RBM25 PROTEIN"/>
    <property type="match status" value="1"/>
</dbReference>
<accession>A0A0M0LSC5</accession>
<dbReference type="GO" id="GO:0003729">
    <property type="term" value="F:mRNA binding"/>
    <property type="evidence" value="ECO:0007669"/>
    <property type="project" value="TreeGrafter"/>
</dbReference>
<evidence type="ECO:0000313" key="4">
    <source>
        <dbReference type="Proteomes" id="UP000037460"/>
    </source>
</evidence>
<dbReference type="SUPFAM" id="SSF101233">
    <property type="entry name" value="PWI domain"/>
    <property type="match status" value="1"/>
</dbReference>
<dbReference type="EMBL" id="JWZX01000136">
    <property type="protein sequence ID" value="KOO53643.1"/>
    <property type="molecule type" value="Genomic_DNA"/>
</dbReference>
<dbReference type="InterPro" id="IPR052768">
    <property type="entry name" value="RBM25"/>
</dbReference>
<dbReference type="SMART" id="SM00311">
    <property type="entry name" value="PWI"/>
    <property type="match status" value="1"/>
</dbReference>
<feature type="domain" description="PWI" evidence="2">
    <location>
        <begin position="41"/>
        <end position="136"/>
    </location>
</feature>
<dbReference type="OrthoDB" id="6275295at2759"/>
<comment type="caution">
    <text evidence="3">The sequence shown here is derived from an EMBL/GenBank/DDBJ whole genome shotgun (WGS) entry which is preliminary data.</text>
</comment>
<dbReference type="Proteomes" id="UP000037460">
    <property type="component" value="Unassembled WGS sequence"/>
</dbReference>
<proteinExistence type="predicted"/>
<dbReference type="Pfam" id="PF01480">
    <property type="entry name" value="PWI"/>
    <property type="match status" value="1"/>
</dbReference>
<keyword evidence="1" id="KW-0507">mRNA processing</keyword>
<protein>
    <submittedName>
        <fullName evidence="3">RNA-binding protein 25</fullName>
    </submittedName>
</protein>
<dbReference type="AlphaFoldDB" id="A0A0M0LSC5"/>
<dbReference type="InterPro" id="IPR036483">
    <property type="entry name" value="PWI_dom_sf"/>
</dbReference>
<dbReference type="PANTHER" id="PTHR18806:SF4">
    <property type="entry name" value="RNA-BINDING PROTEIN 25"/>
    <property type="match status" value="1"/>
</dbReference>
<organism evidence="3 4">
    <name type="scientific">Chrysochromulina tobinii</name>
    <dbReference type="NCBI Taxonomy" id="1460289"/>
    <lineage>
        <taxon>Eukaryota</taxon>
        <taxon>Haptista</taxon>
        <taxon>Haptophyta</taxon>
        <taxon>Prymnesiophyceae</taxon>
        <taxon>Prymnesiales</taxon>
        <taxon>Chrysochromulinaceae</taxon>
        <taxon>Chrysochromulina</taxon>
    </lineage>
</organism>
<name>A0A0M0LSC5_9EUKA</name>
<dbReference type="PROSITE" id="PS51025">
    <property type="entry name" value="PWI"/>
    <property type="match status" value="1"/>
</dbReference>
<sequence length="136" mass="15086">MGPLVAIDYTEEEKAAVTPAVAPPTAEELKQLVNSIPTQRDALYAAPVDWDLVGRSGLIETKLRAFINKKMAEYLGEEEPSLVAHVLDKLAQRTPAAAIEQGLAKVLDEEAGVFVVKLWRMLLFELRLREFEAGRK</sequence>
<evidence type="ECO:0000256" key="1">
    <source>
        <dbReference type="ARBA" id="ARBA00022664"/>
    </source>
</evidence>
<dbReference type="GO" id="GO:0006397">
    <property type="term" value="P:mRNA processing"/>
    <property type="evidence" value="ECO:0007669"/>
    <property type="project" value="UniProtKB-KW"/>
</dbReference>
<gene>
    <name evidence="3" type="ORF">Ctob_011330</name>
</gene>
<evidence type="ECO:0000313" key="3">
    <source>
        <dbReference type="EMBL" id="KOO53643.1"/>
    </source>
</evidence>
<reference evidence="4" key="1">
    <citation type="journal article" date="2015" name="PLoS Genet.">
        <title>Genome Sequence and Transcriptome Analyses of Chrysochromulina tobin: Metabolic Tools for Enhanced Algal Fitness in the Prominent Order Prymnesiales (Haptophyceae).</title>
        <authorList>
            <person name="Hovde B.T."/>
            <person name="Deodato C.R."/>
            <person name="Hunsperger H.M."/>
            <person name="Ryken S.A."/>
            <person name="Yost W."/>
            <person name="Jha R.K."/>
            <person name="Patterson J."/>
            <person name="Monnat R.J. Jr."/>
            <person name="Barlow S.B."/>
            <person name="Starkenburg S.R."/>
            <person name="Cattolico R.A."/>
        </authorList>
    </citation>
    <scope>NUCLEOTIDE SEQUENCE</scope>
    <source>
        <strain evidence="4">CCMP291</strain>
    </source>
</reference>
<keyword evidence="4" id="KW-1185">Reference proteome</keyword>
<dbReference type="GO" id="GO:0005681">
    <property type="term" value="C:spliceosomal complex"/>
    <property type="evidence" value="ECO:0007669"/>
    <property type="project" value="TreeGrafter"/>
</dbReference>
<dbReference type="Gene3D" id="1.20.1390.10">
    <property type="entry name" value="PWI domain"/>
    <property type="match status" value="1"/>
</dbReference>
<dbReference type="InterPro" id="IPR002483">
    <property type="entry name" value="PWI_dom"/>
</dbReference>